<dbReference type="SMART" id="SM00829">
    <property type="entry name" value="PKS_ER"/>
    <property type="match status" value="1"/>
</dbReference>
<evidence type="ECO:0000259" key="3">
    <source>
        <dbReference type="SMART" id="SM00829"/>
    </source>
</evidence>
<dbReference type="STRING" id="1219065.VPR01S_19_00700"/>
<dbReference type="Proteomes" id="UP000016570">
    <property type="component" value="Unassembled WGS sequence"/>
</dbReference>
<dbReference type="EMBL" id="BATJ01000019">
    <property type="protein sequence ID" value="GAD68788.1"/>
    <property type="molecule type" value="Genomic_DNA"/>
</dbReference>
<dbReference type="AlphaFoldDB" id="U3BQJ3"/>
<evidence type="ECO:0000256" key="1">
    <source>
        <dbReference type="ARBA" id="ARBA00022857"/>
    </source>
</evidence>
<dbReference type="GO" id="GO:0003960">
    <property type="term" value="F:quinone reductase (NADPH) activity"/>
    <property type="evidence" value="ECO:0007669"/>
    <property type="project" value="TreeGrafter"/>
</dbReference>
<dbReference type="SUPFAM" id="SSF50129">
    <property type="entry name" value="GroES-like"/>
    <property type="match status" value="1"/>
</dbReference>
<keyword evidence="5" id="KW-1185">Reference proteome</keyword>
<dbReference type="InterPro" id="IPR020843">
    <property type="entry name" value="ER"/>
</dbReference>
<dbReference type="GO" id="GO:0005829">
    <property type="term" value="C:cytosol"/>
    <property type="evidence" value="ECO:0007669"/>
    <property type="project" value="TreeGrafter"/>
</dbReference>
<evidence type="ECO:0000256" key="2">
    <source>
        <dbReference type="ARBA" id="ARBA00023002"/>
    </source>
</evidence>
<reference evidence="4 5" key="1">
    <citation type="submission" date="2013-09" db="EMBL/GenBank/DDBJ databases">
        <title>Whole genome shotgun sequence of Vibrio proteolyticus NBRC 13287.</title>
        <authorList>
            <person name="Isaki S."/>
            <person name="Hosoyama A."/>
            <person name="Numata M."/>
            <person name="Hashimoto M."/>
            <person name="Hosoyama Y."/>
            <person name="Tsuchikane K."/>
            <person name="Noguchi M."/>
            <person name="Hirakata S."/>
            <person name="Ichikawa N."/>
            <person name="Ohji S."/>
            <person name="Yamazoe A."/>
            <person name="Fujita N."/>
        </authorList>
    </citation>
    <scope>NUCLEOTIDE SEQUENCE [LARGE SCALE GENOMIC DNA]</scope>
    <source>
        <strain evidence="4 5">NBRC 13287</strain>
    </source>
</reference>
<dbReference type="RefSeq" id="WP_021706756.1">
    <property type="nucleotide sequence ID" value="NZ_BATJ01000019.1"/>
</dbReference>
<dbReference type="Gene3D" id="3.40.50.720">
    <property type="entry name" value="NAD(P)-binding Rossmann-like Domain"/>
    <property type="match status" value="1"/>
</dbReference>
<dbReference type="InterPro" id="IPR011032">
    <property type="entry name" value="GroES-like_sf"/>
</dbReference>
<dbReference type="GO" id="GO:0070402">
    <property type="term" value="F:NADPH binding"/>
    <property type="evidence" value="ECO:0007669"/>
    <property type="project" value="TreeGrafter"/>
</dbReference>
<protein>
    <submittedName>
        <fullName evidence="4">Putative oxidoreductase</fullName>
    </submittedName>
</protein>
<comment type="caution">
    <text evidence="4">The sequence shown here is derived from an EMBL/GenBank/DDBJ whole genome shotgun (WGS) entry which is preliminary data.</text>
</comment>
<dbReference type="eggNOG" id="COG0604">
    <property type="taxonomic scope" value="Bacteria"/>
</dbReference>
<dbReference type="Pfam" id="PF00107">
    <property type="entry name" value="ADH_zinc_N"/>
    <property type="match status" value="1"/>
</dbReference>
<keyword evidence="2" id="KW-0560">Oxidoreductase</keyword>
<dbReference type="Pfam" id="PF08240">
    <property type="entry name" value="ADH_N"/>
    <property type="match status" value="1"/>
</dbReference>
<dbReference type="InterPro" id="IPR013149">
    <property type="entry name" value="ADH-like_C"/>
</dbReference>
<dbReference type="SUPFAM" id="SSF51735">
    <property type="entry name" value="NAD(P)-binding Rossmann-fold domains"/>
    <property type="match status" value="1"/>
</dbReference>
<proteinExistence type="predicted"/>
<gene>
    <name evidence="4" type="ORF">VPR01S_19_00700</name>
</gene>
<accession>U3BQJ3</accession>
<sequence length="329" mass="35246">MKAVTYQRVEDSFVLKELAIPVPESEFDVVVKVHAVGLNPVDAKIHLWHQTVSHMNDDFVGGLDVSGEIVAVGEAVSEWRIGQRVLYHGDMRRAYGGFAQYALQDSRALLPHPAISAEMAAATPCAAWTAYRALVDKLNIAERSSIFIAGGAGGVGSFAIQLARLFGVHTIITTSSASNHGYVRLLGATDVIDYHQEDVVQRVMAITAGQGVEVALDCVGGDNDKIAAAVLGFEGELVELVKTVNPTEYPGAFENGLSFHQLSLGSGHINGELGRATITDAGRSVSYLLEMGELQLPELKVIELEQIGAALKALREQHTVGKVVARITH</sequence>
<organism evidence="4 5">
    <name type="scientific">Vibrio proteolyticus NBRC 13287</name>
    <dbReference type="NCBI Taxonomy" id="1219065"/>
    <lineage>
        <taxon>Bacteria</taxon>
        <taxon>Pseudomonadati</taxon>
        <taxon>Pseudomonadota</taxon>
        <taxon>Gammaproteobacteria</taxon>
        <taxon>Vibrionales</taxon>
        <taxon>Vibrionaceae</taxon>
        <taxon>Vibrio</taxon>
    </lineage>
</organism>
<name>U3BQJ3_VIBPR</name>
<evidence type="ECO:0000313" key="5">
    <source>
        <dbReference type="Proteomes" id="UP000016570"/>
    </source>
</evidence>
<dbReference type="InterPro" id="IPR013154">
    <property type="entry name" value="ADH-like_N"/>
</dbReference>
<dbReference type="GO" id="GO:0035925">
    <property type="term" value="F:mRNA 3'-UTR AU-rich region binding"/>
    <property type="evidence" value="ECO:0007669"/>
    <property type="project" value="TreeGrafter"/>
</dbReference>
<dbReference type="PANTHER" id="PTHR48106:SF7">
    <property type="entry name" value="DEHYDROGENASE, ZINC-CONTAINING, PUTATIVE (AFU_ORTHOLOGUE AFUA_5G10220)-RELATED"/>
    <property type="match status" value="1"/>
</dbReference>
<dbReference type="Gene3D" id="3.90.180.10">
    <property type="entry name" value="Medium-chain alcohol dehydrogenases, catalytic domain"/>
    <property type="match status" value="1"/>
</dbReference>
<feature type="domain" description="Enoyl reductase (ER)" evidence="3">
    <location>
        <begin position="8"/>
        <end position="325"/>
    </location>
</feature>
<dbReference type="InterPro" id="IPR036291">
    <property type="entry name" value="NAD(P)-bd_dom_sf"/>
</dbReference>
<evidence type="ECO:0000313" key="4">
    <source>
        <dbReference type="EMBL" id="GAD68788.1"/>
    </source>
</evidence>
<keyword evidence="1" id="KW-0521">NADP</keyword>
<dbReference type="PANTHER" id="PTHR48106">
    <property type="entry name" value="QUINONE OXIDOREDUCTASE PIG3-RELATED"/>
    <property type="match status" value="1"/>
</dbReference>